<gene>
    <name evidence="5" type="primary">plsC1</name>
    <name evidence="5" type="ORF">NCTC949_00844</name>
    <name evidence="4" type="ORF">UL82_10035</name>
</gene>
<dbReference type="EMBL" id="CP011312">
    <property type="protein sequence ID" value="AKE42144.1"/>
    <property type="molecule type" value="Genomic_DNA"/>
</dbReference>
<dbReference type="GO" id="GO:0005886">
    <property type="term" value="C:plasma membrane"/>
    <property type="evidence" value="ECO:0007669"/>
    <property type="project" value="TreeGrafter"/>
</dbReference>
<feature type="domain" description="Phospholipid/glycerol acyltransferase" evidence="3">
    <location>
        <begin position="68"/>
        <end position="183"/>
    </location>
</feature>
<evidence type="ECO:0000313" key="4">
    <source>
        <dbReference type="EMBL" id="AKE42144.1"/>
    </source>
</evidence>
<dbReference type="AlphaFoldDB" id="A0A0F6TE49"/>
<keyword evidence="2 4" id="KW-0012">Acyltransferase</keyword>
<keyword evidence="6" id="KW-1185">Reference proteome</keyword>
<dbReference type="EC" id="2.3.1.-" evidence="5"/>
<reference evidence="4 6" key="1">
    <citation type="journal article" date="2015" name="Genome Announc.">
        <title>Complete Genome Sequence of Corynebacterium kutscheri DSM 20755, a Corynebacterial Type Strain with Remarkably Low G+C Content of Chromosomal DNA.</title>
        <authorList>
            <person name="Ruckert C."/>
            <person name="Albersmeier A."/>
            <person name="Winkler A."/>
            <person name="Tauch A."/>
        </authorList>
    </citation>
    <scope>NUCLEOTIDE SEQUENCE [LARGE SCALE GENOMIC DNA]</scope>
    <source>
        <strain evidence="4 6">DSM 20755</strain>
    </source>
</reference>
<evidence type="ECO:0000256" key="2">
    <source>
        <dbReference type="ARBA" id="ARBA00023315"/>
    </source>
</evidence>
<dbReference type="SUPFAM" id="SSF69593">
    <property type="entry name" value="Glycerol-3-phosphate (1)-acyltransferase"/>
    <property type="match status" value="1"/>
</dbReference>
<dbReference type="SMART" id="SM00563">
    <property type="entry name" value="PlsC"/>
    <property type="match status" value="1"/>
</dbReference>
<reference evidence="5 7" key="2">
    <citation type="submission" date="2018-12" db="EMBL/GenBank/DDBJ databases">
        <authorList>
            <consortium name="Pathogen Informatics"/>
        </authorList>
    </citation>
    <scope>NUCLEOTIDE SEQUENCE [LARGE SCALE GENOMIC DNA]</scope>
    <source>
        <strain evidence="5 7">NCTC949</strain>
    </source>
</reference>
<dbReference type="GO" id="GO:0006654">
    <property type="term" value="P:phosphatidic acid biosynthetic process"/>
    <property type="evidence" value="ECO:0007669"/>
    <property type="project" value="TreeGrafter"/>
</dbReference>
<dbReference type="KEGG" id="cku:UL82_10035"/>
<dbReference type="STRING" id="35755.UL82_10035"/>
<dbReference type="Proteomes" id="UP000271380">
    <property type="component" value="Chromosome"/>
</dbReference>
<dbReference type="PANTHER" id="PTHR10434">
    <property type="entry name" value="1-ACYL-SN-GLYCEROL-3-PHOSPHATE ACYLTRANSFERASE"/>
    <property type="match status" value="1"/>
</dbReference>
<organism evidence="4 6">
    <name type="scientific">Corynebacterium kutscheri</name>
    <dbReference type="NCBI Taxonomy" id="35755"/>
    <lineage>
        <taxon>Bacteria</taxon>
        <taxon>Bacillati</taxon>
        <taxon>Actinomycetota</taxon>
        <taxon>Actinomycetes</taxon>
        <taxon>Mycobacteriales</taxon>
        <taxon>Corynebacteriaceae</taxon>
        <taxon>Corynebacterium</taxon>
    </lineage>
</organism>
<dbReference type="RefSeq" id="WP_046440741.1">
    <property type="nucleotide sequence ID" value="NZ_CP011312.1"/>
</dbReference>
<keyword evidence="1 4" id="KW-0808">Transferase</keyword>
<evidence type="ECO:0000313" key="6">
    <source>
        <dbReference type="Proteomes" id="UP000033457"/>
    </source>
</evidence>
<accession>A0A0F6TE49</accession>
<evidence type="ECO:0000256" key="1">
    <source>
        <dbReference type="ARBA" id="ARBA00022679"/>
    </source>
</evidence>
<dbReference type="CDD" id="cd07989">
    <property type="entry name" value="LPLAT_AGPAT-like"/>
    <property type="match status" value="1"/>
</dbReference>
<name>A0A0F6TE49_9CORY</name>
<dbReference type="HOGENOM" id="CLU_027938_4_4_11"/>
<evidence type="ECO:0000313" key="7">
    <source>
        <dbReference type="Proteomes" id="UP000271380"/>
    </source>
</evidence>
<dbReference type="Proteomes" id="UP000033457">
    <property type="component" value="Chromosome"/>
</dbReference>
<evidence type="ECO:0000259" key="3">
    <source>
        <dbReference type="SMART" id="SM00563"/>
    </source>
</evidence>
<dbReference type="OrthoDB" id="3210041at2"/>
<sequence>MSSPRPGWEKRSIFYVPTTLDRVPDHSVESTEWFYNSFVIGLVKLMMRGQGLKINLEGAENIPLDGPALLAANHTGYFDFIYAGAMPHVRGRRLVRFMAKKEIFDIPIVGKLVRMMNHIAVDRSAGASSLVEAVKSLTDGNLVGIFPEGTISMSFEVKELKTGAARIAQEAQVPLIPIAIWGSQRVWTKALPKHIGRNHYPLWIRVGKPVSTEGTPEEVTKRLRETMVNLLDEVRITYDQEYGPFEDGLFWRPVSMGGSAPTPEEASLIEQEIRQRSNARKAEKKQKSLKTKVSALFTRFLPRR</sequence>
<proteinExistence type="predicted"/>
<protein>
    <submittedName>
        <fullName evidence="4">1-acyl-sn-glycerol-3-phosphate acyltransferase</fullName>
    </submittedName>
    <submittedName>
        <fullName evidence="5">Acyltransferase family protein</fullName>
        <ecNumber evidence="5">2.3.1.-</ecNumber>
    </submittedName>
</protein>
<dbReference type="GO" id="GO:0003841">
    <property type="term" value="F:1-acylglycerol-3-phosphate O-acyltransferase activity"/>
    <property type="evidence" value="ECO:0007669"/>
    <property type="project" value="TreeGrafter"/>
</dbReference>
<dbReference type="Pfam" id="PF01553">
    <property type="entry name" value="Acyltransferase"/>
    <property type="match status" value="1"/>
</dbReference>
<evidence type="ECO:0000313" key="5">
    <source>
        <dbReference type="EMBL" id="VEH05891.1"/>
    </source>
</evidence>
<dbReference type="InterPro" id="IPR002123">
    <property type="entry name" value="Plipid/glycerol_acylTrfase"/>
</dbReference>
<dbReference type="EMBL" id="LR134377">
    <property type="protein sequence ID" value="VEH05891.1"/>
    <property type="molecule type" value="Genomic_DNA"/>
</dbReference>
<dbReference type="PANTHER" id="PTHR10434:SF55">
    <property type="entry name" value="POSSIBLE ACYLTRANSFERASE"/>
    <property type="match status" value="1"/>
</dbReference>